<dbReference type="InterPro" id="IPR019587">
    <property type="entry name" value="Polyketide_cyclase/dehydratase"/>
</dbReference>
<dbReference type="EMBL" id="BSXN01000726">
    <property type="protein sequence ID" value="GME69615.1"/>
    <property type="molecule type" value="Genomic_DNA"/>
</dbReference>
<protein>
    <submittedName>
        <fullName evidence="1">Unnamed protein product</fullName>
    </submittedName>
</protein>
<dbReference type="InterPro" id="IPR023393">
    <property type="entry name" value="START-like_dom_sf"/>
</dbReference>
<comment type="caution">
    <text evidence="1">The sequence shown here is derived from an EMBL/GenBank/DDBJ whole genome shotgun (WGS) entry which is preliminary data.</text>
</comment>
<dbReference type="PANTHER" id="PTHR36166:SF1">
    <property type="entry name" value="SRPBCC DOMAIN-CONTAINING PROTEIN"/>
    <property type="match status" value="1"/>
</dbReference>
<dbReference type="Pfam" id="PF10604">
    <property type="entry name" value="Polyketide_cyc2"/>
    <property type="match status" value="1"/>
</dbReference>
<proteinExistence type="predicted"/>
<dbReference type="AlphaFoldDB" id="A0A9W6WGL4"/>
<sequence>MTVIVTEILIDKTPTEVQETFMKFDTFKDWSKALVKIDANGKDPKTLVAGDKLRVRLEPEGASPMNFSPVVVENTSGVFSWKGTLLADFVFRGTHKFEFVPVDGSKKTKLIQSEEFGGFLNPVIDYFTYDSTKKAFATFNESLKVKSEQ</sequence>
<evidence type="ECO:0000313" key="1">
    <source>
        <dbReference type="EMBL" id="GME69615.1"/>
    </source>
</evidence>
<evidence type="ECO:0000313" key="2">
    <source>
        <dbReference type="Proteomes" id="UP001165120"/>
    </source>
</evidence>
<dbReference type="CDD" id="cd07822">
    <property type="entry name" value="SRPBCC_4"/>
    <property type="match status" value="1"/>
</dbReference>
<name>A0A9W6WGL4_CANBO</name>
<gene>
    <name evidence="1" type="ORF">Cboi02_000244400</name>
</gene>
<dbReference type="PANTHER" id="PTHR36166">
    <property type="entry name" value="CHROMOSOME 9, WHOLE GENOME SHOTGUN SEQUENCE"/>
    <property type="match status" value="1"/>
</dbReference>
<accession>A0A9W6WGL4</accession>
<keyword evidence="2" id="KW-1185">Reference proteome</keyword>
<reference evidence="1" key="1">
    <citation type="submission" date="2023-04" db="EMBL/GenBank/DDBJ databases">
        <title>Candida boidinii NBRC 10035.</title>
        <authorList>
            <person name="Ichikawa N."/>
            <person name="Sato H."/>
            <person name="Tonouchi N."/>
        </authorList>
    </citation>
    <scope>NUCLEOTIDE SEQUENCE</scope>
    <source>
        <strain evidence="1">NBRC 10035</strain>
    </source>
</reference>
<dbReference type="Proteomes" id="UP001165120">
    <property type="component" value="Unassembled WGS sequence"/>
</dbReference>
<dbReference type="Gene3D" id="3.30.530.20">
    <property type="match status" value="1"/>
</dbReference>
<organism evidence="1 2">
    <name type="scientific">Candida boidinii</name>
    <name type="common">Yeast</name>
    <dbReference type="NCBI Taxonomy" id="5477"/>
    <lineage>
        <taxon>Eukaryota</taxon>
        <taxon>Fungi</taxon>
        <taxon>Dikarya</taxon>
        <taxon>Ascomycota</taxon>
        <taxon>Saccharomycotina</taxon>
        <taxon>Pichiomycetes</taxon>
        <taxon>Pichiales</taxon>
        <taxon>Pichiaceae</taxon>
        <taxon>Ogataea</taxon>
        <taxon>Ogataea/Candida clade</taxon>
    </lineage>
</organism>
<dbReference type="SUPFAM" id="SSF55961">
    <property type="entry name" value="Bet v1-like"/>
    <property type="match status" value="1"/>
</dbReference>